<dbReference type="Pfam" id="PF20062">
    <property type="entry name" value="DUF6461"/>
    <property type="match status" value="1"/>
</dbReference>
<name>A0A1G9BCR8_9ACTN</name>
<sequence length="155" mass="16714">MAEVNGWVGVVPGHGSDESLRSISEGGREVLGLRMDISGREHFTYARDGRVLVAFEPHQPDERSGDDPHVLDHLMHGLRFELSIDDPGDLVEAPESISSTLALIGRVTGTDMAADWFLARHSSFRGRSCAGQVAVGVGGSEPIFTWSFCRAGGRP</sequence>
<accession>A0A1G9BCR8</accession>
<evidence type="ECO:0000313" key="2">
    <source>
        <dbReference type="Proteomes" id="UP000198683"/>
    </source>
</evidence>
<organism evidence="1 2">
    <name type="scientific">Nonomuraea maritima</name>
    <dbReference type="NCBI Taxonomy" id="683260"/>
    <lineage>
        <taxon>Bacteria</taxon>
        <taxon>Bacillati</taxon>
        <taxon>Actinomycetota</taxon>
        <taxon>Actinomycetes</taxon>
        <taxon>Streptosporangiales</taxon>
        <taxon>Streptosporangiaceae</taxon>
        <taxon>Nonomuraea</taxon>
    </lineage>
</organism>
<keyword evidence="2" id="KW-1185">Reference proteome</keyword>
<evidence type="ECO:0000313" key="1">
    <source>
        <dbReference type="EMBL" id="SDK37342.1"/>
    </source>
</evidence>
<dbReference type="InterPro" id="IPR045592">
    <property type="entry name" value="DUF6461"/>
</dbReference>
<gene>
    <name evidence="1" type="ORF">SAMN05421874_107117</name>
</gene>
<protein>
    <submittedName>
        <fullName evidence="1">Uncharacterized protein</fullName>
    </submittedName>
</protein>
<dbReference type="RefSeq" id="WP_090764249.1">
    <property type="nucleotide sequence ID" value="NZ_FNFB01000007.1"/>
</dbReference>
<dbReference type="Proteomes" id="UP000198683">
    <property type="component" value="Unassembled WGS sequence"/>
</dbReference>
<dbReference type="EMBL" id="FNFB01000007">
    <property type="protein sequence ID" value="SDK37342.1"/>
    <property type="molecule type" value="Genomic_DNA"/>
</dbReference>
<dbReference type="AlphaFoldDB" id="A0A1G9BCR8"/>
<reference evidence="1 2" key="1">
    <citation type="submission" date="2016-10" db="EMBL/GenBank/DDBJ databases">
        <authorList>
            <person name="de Groot N.N."/>
        </authorList>
    </citation>
    <scope>NUCLEOTIDE SEQUENCE [LARGE SCALE GENOMIC DNA]</scope>
    <source>
        <strain evidence="1 2">CGMCC 4.5681</strain>
    </source>
</reference>
<dbReference type="OrthoDB" id="3525893at2"/>
<proteinExistence type="predicted"/>